<accession>A0AAP0JM73</accession>
<dbReference type="Proteomes" id="UP001420932">
    <property type="component" value="Unassembled WGS sequence"/>
</dbReference>
<name>A0AAP0JM73_9MAGN</name>
<organism evidence="2 3">
    <name type="scientific">Stephania yunnanensis</name>
    <dbReference type="NCBI Taxonomy" id="152371"/>
    <lineage>
        <taxon>Eukaryota</taxon>
        <taxon>Viridiplantae</taxon>
        <taxon>Streptophyta</taxon>
        <taxon>Embryophyta</taxon>
        <taxon>Tracheophyta</taxon>
        <taxon>Spermatophyta</taxon>
        <taxon>Magnoliopsida</taxon>
        <taxon>Ranunculales</taxon>
        <taxon>Menispermaceae</taxon>
        <taxon>Menispermoideae</taxon>
        <taxon>Cissampelideae</taxon>
        <taxon>Stephania</taxon>
    </lineage>
</organism>
<evidence type="ECO:0000313" key="3">
    <source>
        <dbReference type="Proteomes" id="UP001420932"/>
    </source>
</evidence>
<keyword evidence="1" id="KW-0472">Membrane</keyword>
<protein>
    <submittedName>
        <fullName evidence="2">Uncharacterized protein</fullName>
    </submittedName>
</protein>
<gene>
    <name evidence="2" type="ORF">Syun_014810</name>
</gene>
<proteinExistence type="predicted"/>
<comment type="caution">
    <text evidence="2">The sequence shown here is derived from an EMBL/GenBank/DDBJ whole genome shotgun (WGS) entry which is preliminary data.</text>
</comment>
<dbReference type="AlphaFoldDB" id="A0AAP0JM73"/>
<dbReference type="EMBL" id="JBBNAF010000006">
    <property type="protein sequence ID" value="KAK9135480.1"/>
    <property type="molecule type" value="Genomic_DNA"/>
</dbReference>
<evidence type="ECO:0000256" key="1">
    <source>
        <dbReference type="SAM" id="Phobius"/>
    </source>
</evidence>
<feature type="transmembrane region" description="Helical" evidence="1">
    <location>
        <begin position="157"/>
        <end position="175"/>
    </location>
</feature>
<keyword evidence="1" id="KW-1133">Transmembrane helix</keyword>
<sequence length="198" mass="22847">MEGTPVLKRKHDDDYSTRRVESRFESSTKEAYTSRQKKCMVIPHMRRVSRRTQIGFNMAFDPCLESDWLPHVEAIINVIFDGNCGYRCIAFGLGFADVNGWRIVRIRMYDEIIGYEDLWAGSAWLEFRDCQECGAFSRDKQDGAFFKKWLTISDMRLLVSIAFNVILVNLSYGSVSTFLPLSSTPLVIAQQTYHCNDK</sequence>
<keyword evidence="3" id="KW-1185">Reference proteome</keyword>
<keyword evidence="1" id="KW-0812">Transmembrane</keyword>
<reference evidence="2 3" key="1">
    <citation type="submission" date="2024-01" db="EMBL/GenBank/DDBJ databases">
        <title>Genome assemblies of Stephania.</title>
        <authorList>
            <person name="Yang L."/>
        </authorList>
    </citation>
    <scope>NUCLEOTIDE SEQUENCE [LARGE SCALE GENOMIC DNA]</scope>
    <source>
        <strain evidence="2">YNDBR</strain>
        <tissue evidence="2">Leaf</tissue>
    </source>
</reference>
<evidence type="ECO:0000313" key="2">
    <source>
        <dbReference type="EMBL" id="KAK9135480.1"/>
    </source>
</evidence>